<evidence type="ECO:0000313" key="6">
    <source>
        <dbReference type="EMBL" id="TQL56513.1"/>
    </source>
</evidence>
<evidence type="ECO:0000256" key="2">
    <source>
        <dbReference type="ARBA" id="ARBA00023125"/>
    </source>
</evidence>
<sequence length="256" mass="27461">MSTADEVEVPRVLRLLWGLEKPSRRGPKPGLSLDAIADAAVRLADAEGLAAVSMSRVAGELGFSTMSLYRYVDSKDDLLLVMANAGYGRPELHHGPRAAWRTRLEEWARAMRAGLQAHPWLLEIPVSEPPLAPNPLAWMEAGLQALSATPLREQEKLSAMLLTDTFVRGQTQLALQVDAAARRSGSTPQEADARYARVLGQLVTPDTHPGLVGALSSGSLEDGGDDFADTEFAFGLKVVMDGIAGLVEARARRAGT</sequence>
<keyword evidence="2 4" id="KW-0238">DNA-binding</keyword>
<reference evidence="7 8" key="1">
    <citation type="submission" date="2019-06" db="EMBL/GenBank/DDBJ databases">
        <title>Sequencing the genomes of 1000 actinobacteria strains.</title>
        <authorList>
            <person name="Klenk H.-P."/>
        </authorList>
    </citation>
    <scope>NUCLEOTIDE SEQUENCE [LARGE SCALE GENOMIC DNA]</scope>
    <source>
        <strain evidence="7 8">DSM 18082</strain>
    </source>
</reference>
<dbReference type="Pfam" id="PF00440">
    <property type="entry name" value="TetR_N"/>
    <property type="match status" value="1"/>
</dbReference>
<organism evidence="7 8">
    <name type="scientific">Oryzihumus leptocrescens</name>
    <dbReference type="NCBI Taxonomy" id="297536"/>
    <lineage>
        <taxon>Bacteria</taxon>
        <taxon>Bacillati</taxon>
        <taxon>Actinomycetota</taxon>
        <taxon>Actinomycetes</taxon>
        <taxon>Micrococcales</taxon>
        <taxon>Intrasporangiaceae</taxon>
        <taxon>Oryzihumus</taxon>
    </lineage>
</organism>
<dbReference type="EMBL" id="VFOQ01000001">
    <property type="protein sequence ID" value="TQL62000.1"/>
    <property type="molecule type" value="Genomic_DNA"/>
</dbReference>
<evidence type="ECO:0000259" key="5">
    <source>
        <dbReference type="PROSITE" id="PS50977"/>
    </source>
</evidence>
<dbReference type="SUPFAM" id="SSF48498">
    <property type="entry name" value="Tetracyclin repressor-like, C-terminal domain"/>
    <property type="match status" value="1"/>
</dbReference>
<keyword evidence="8" id="KW-1185">Reference proteome</keyword>
<dbReference type="GO" id="GO:0003700">
    <property type="term" value="F:DNA-binding transcription factor activity"/>
    <property type="evidence" value="ECO:0007669"/>
    <property type="project" value="TreeGrafter"/>
</dbReference>
<keyword evidence="1" id="KW-0805">Transcription regulation</keyword>
<dbReference type="OrthoDB" id="2570341at2"/>
<dbReference type="InterPro" id="IPR036271">
    <property type="entry name" value="Tet_transcr_reg_TetR-rel_C_sf"/>
</dbReference>
<protein>
    <submittedName>
        <fullName evidence="7">TetR family transcriptional regulator</fullName>
    </submittedName>
</protein>
<dbReference type="Gene3D" id="1.10.357.10">
    <property type="entry name" value="Tetracycline Repressor, domain 2"/>
    <property type="match status" value="1"/>
</dbReference>
<dbReference type="PROSITE" id="PS50977">
    <property type="entry name" value="HTH_TETR_2"/>
    <property type="match status" value="1"/>
</dbReference>
<evidence type="ECO:0000313" key="7">
    <source>
        <dbReference type="EMBL" id="TQL62000.1"/>
    </source>
</evidence>
<dbReference type="GO" id="GO:0000976">
    <property type="term" value="F:transcription cis-regulatory region binding"/>
    <property type="evidence" value="ECO:0007669"/>
    <property type="project" value="TreeGrafter"/>
</dbReference>
<feature type="domain" description="HTH tetR-type" evidence="5">
    <location>
        <begin position="30"/>
        <end position="90"/>
    </location>
</feature>
<dbReference type="EMBL" id="VFOQ01000003">
    <property type="protein sequence ID" value="TQL56513.1"/>
    <property type="molecule type" value="Genomic_DNA"/>
</dbReference>
<accession>A0A542ZP66</accession>
<evidence type="ECO:0000256" key="3">
    <source>
        <dbReference type="ARBA" id="ARBA00023163"/>
    </source>
</evidence>
<dbReference type="RefSeq" id="WP_141789710.1">
    <property type="nucleotide sequence ID" value="NZ_BAAAKX010000011.1"/>
</dbReference>
<dbReference type="PANTHER" id="PTHR30055">
    <property type="entry name" value="HTH-TYPE TRANSCRIPTIONAL REGULATOR RUTR"/>
    <property type="match status" value="1"/>
</dbReference>
<evidence type="ECO:0000256" key="4">
    <source>
        <dbReference type="PROSITE-ProRule" id="PRU00335"/>
    </source>
</evidence>
<dbReference type="InterPro" id="IPR050109">
    <property type="entry name" value="HTH-type_TetR-like_transc_reg"/>
</dbReference>
<feature type="DNA-binding region" description="H-T-H motif" evidence="4">
    <location>
        <begin position="53"/>
        <end position="72"/>
    </location>
</feature>
<dbReference type="Pfam" id="PF02909">
    <property type="entry name" value="TetR_C_1"/>
    <property type="match status" value="1"/>
</dbReference>
<dbReference type="InterPro" id="IPR004111">
    <property type="entry name" value="Repressor_TetR_C"/>
</dbReference>
<dbReference type="Proteomes" id="UP000319514">
    <property type="component" value="Unassembled WGS sequence"/>
</dbReference>
<dbReference type="PANTHER" id="PTHR30055:SF151">
    <property type="entry name" value="TRANSCRIPTIONAL REGULATORY PROTEIN"/>
    <property type="match status" value="1"/>
</dbReference>
<name>A0A542ZP66_9MICO</name>
<dbReference type="Gene3D" id="1.10.10.60">
    <property type="entry name" value="Homeodomain-like"/>
    <property type="match status" value="1"/>
</dbReference>
<dbReference type="GO" id="GO:0045892">
    <property type="term" value="P:negative regulation of DNA-templated transcription"/>
    <property type="evidence" value="ECO:0007669"/>
    <property type="project" value="InterPro"/>
</dbReference>
<evidence type="ECO:0000256" key="1">
    <source>
        <dbReference type="ARBA" id="ARBA00023015"/>
    </source>
</evidence>
<keyword evidence="3" id="KW-0804">Transcription</keyword>
<proteinExistence type="predicted"/>
<dbReference type="AlphaFoldDB" id="A0A542ZP66"/>
<dbReference type="InterPro" id="IPR009057">
    <property type="entry name" value="Homeodomain-like_sf"/>
</dbReference>
<dbReference type="InterPro" id="IPR001647">
    <property type="entry name" value="HTH_TetR"/>
</dbReference>
<evidence type="ECO:0000313" key="8">
    <source>
        <dbReference type="Proteomes" id="UP000319514"/>
    </source>
</evidence>
<dbReference type="SUPFAM" id="SSF46689">
    <property type="entry name" value="Homeodomain-like"/>
    <property type="match status" value="1"/>
</dbReference>
<comment type="caution">
    <text evidence="7">The sequence shown here is derived from an EMBL/GenBank/DDBJ whole genome shotgun (WGS) entry which is preliminary data.</text>
</comment>
<gene>
    <name evidence="7" type="ORF">FB474_3429</name>
    <name evidence="6" type="ORF">FB474_4130</name>
</gene>